<sequence length="221" mass="26013">MSLSRKRHNLSYVYVLENETICRTTQMRDLGVLVDDHLFFLSHVSSIISQSLRTLGIMSRLTRSFITPHCLLRLYSTHVRSKLEFASVVWNCISITASEGIEHVQKRFVRIIYDRYFGRKCFYEYNLILAKLTLGTLCKRRSIRDIQFLHRLIHNAIDSPTLLTCVHFRIPLRTNSRNPRVFYPDLIRNASPVSRIQHVLNTQFTDVDIFSTNLSFRERSF</sequence>
<accession>A0A0K8RFY2</accession>
<dbReference type="AlphaFoldDB" id="A0A0K8RFY2"/>
<proteinExistence type="evidence at transcript level"/>
<organism evidence="1">
    <name type="scientific">Ixodes ricinus</name>
    <name type="common">Common tick</name>
    <name type="synonym">Acarus ricinus</name>
    <dbReference type="NCBI Taxonomy" id="34613"/>
    <lineage>
        <taxon>Eukaryota</taxon>
        <taxon>Metazoa</taxon>
        <taxon>Ecdysozoa</taxon>
        <taxon>Arthropoda</taxon>
        <taxon>Chelicerata</taxon>
        <taxon>Arachnida</taxon>
        <taxon>Acari</taxon>
        <taxon>Parasitiformes</taxon>
        <taxon>Ixodida</taxon>
        <taxon>Ixodoidea</taxon>
        <taxon>Ixodidae</taxon>
        <taxon>Ixodinae</taxon>
        <taxon>Ixodes</taxon>
    </lineage>
</organism>
<dbReference type="PRINTS" id="PR01345">
    <property type="entry name" value="CERVTRCPTASE"/>
</dbReference>
<protein>
    <submittedName>
        <fullName evidence="1">Putative rte ele1 orf1-h 1e-60-j 4</fullName>
    </submittedName>
</protein>
<dbReference type="EMBL" id="GADI01003763">
    <property type="protein sequence ID" value="JAA70045.1"/>
    <property type="molecule type" value="mRNA"/>
</dbReference>
<evidence type="ECO:0000313" key="1">
    <source>
        <dbReference type="EMBL" id="JAA70045.1"/>
    </source>
</evidence>
<name>A0A0K8RFY2_IXORI</name>
<reference evidence="1" key="1">
    <citation type="submission" date="2012-12" db="EMBL/GenBank/DDBJ databases">
        <title>Identification and characterization of a phenylalanine ammonia-lyase gene family in Isatis indigotica Fort.</title>
        <authorList>
            <person name="Liu Q."/>
            <person name="Chen J."/>
            <person name="Zhou X."/>
            <person name="Di P."/>
            <person name="Xiao Y."/>
            <person name="Xuan H."/>
            <person name="Zhang L."/>
            <person name="Chen W."/>
        </authorList>
    </citation>
    <scope>NUCLEOTIDE SEQUENCE</scope>
    <source>
        <tissue evidence="1">Salivary gland</tissue>
    </source>
</reference>